<dbReference type="STRING" id="45496.SAMN04488079_10282"/>
<proteinExistence type="predicted"/>
<name>A0A1I3USI0_9GAMM</name>
<dbReference type="Gene3D" id="3.40.1230.10">
    <property type="entry name" value="MTH938-like"/>
    <property type="match status" value="1"/>
</dbReference>
<accession>A0A1I3USI0</accession>
<protein>
    <submittedName>
        <fullName evidence="1">Uncharacterized protein</fullName>
    </submittedName>
</protein>
<dbReference type="EMBL" id="FOSH01000002">
    <property type="protein sequence ID" value="SFJ85743.1"/>
    <property type="molecule type" value="Genomic_DNA"/>
</dbReference>
<dbReference type="InterPro" id="IPR036748">
    <property type="entry name" value="MTH938-like_sf"/>
</dbReference>
<dbReference type="PANTHER" id="PTHR21192:SF2">
    <property type="entry name" value="NADH DEHYDROGENASE [UBIQUINONE] 1 ALPHA SUBCOMPLEX ASSEMBLY FACTOR 3"/>
    <property type="match status" value="1"/>
</dbReference>
<dbReference type="Proteomes" id="UP000198924">
    <property type="component" value="Unassembled WGS sequence"/>
</dbReference>
<dbReference type="OrthoDB" id="9800373at2"/>
<sequence>MKLSQEAVFEFNQIHSYSEQSVTVRQKNTQILKSYDPGFVLTPNQIIENIDVSNIQNLSADTLSAIKALAPEVIIFATEAGLSFPLLQTAQYFNEQGIGTEFMALSSACHTYNLLLAEERAVILIVSP</sequence>
<dbReference type="Pfam" id="PF04430">
    <property type="entry name" value="DUF498"/>
    <property type="match status" value="1"/>
</dbReference>
<reference evidence="2" key="1">
    <citation type="submission" date="2016-10" db="EMBL/GenBank/DDBJ databases">
        <authorList>
            <person name="Varghese N."/>
            <person name="Submissions S."/>
        </authorList>
    </citation>
    <scope>NUCLEOTIDE SEQUENCE [LARGE SCALE GENOMIC DNA]</scope>
    <source>
        <strain evidence="2">DSM 11578</strain>
    </source>
</reference>
<keyword evidence="2" id="KW-1185">Reference proteome</keyword>
<dbReference type="AlphaFoldDB" id="A0A1I3USI0"/>
<evidence type="ECO:0000313" key="1">
    <source>
        <dbReference type="EMBL" id="SFJ85743.1"/>
    </source>
</evidence>
<organism evidence="1 2">
    <name type="scientific">Methylophaga sulfidovorans</name>
    <dbReference type="NCBI Taxonomy" id="45496"/>
    <lineage>
        <taxon>Bacteria</taxon>
        <taxon>Pseudomonadati</taxon>
        <taxon>Pseudomonadota</taxon>
        <taxon>Gammaproteobacteria</taxon>
        <taxon>Thiotrichales</taxon>
        <taxon>Piscirickettsiaceae</taxon>
        <taxon>Methylophaga</taxon>
    </lineage>
</organism>
<dbReference type="PANTHER" id="PTHR21192">
    <property type="entry name" value="NUCLEAR PROTEIN E3-3"/>
    <property type="match status" value="1"/>
</dbReference>
<dbReference type="RefSeq" id="WP_091711477.1">
    <property type="nucleotide sequence ID" value="NZ_FOSH01000002.1"/>
</dbReference>
<dbReference type="SUPFAM" id="SSF64076">
    <property type="entry name" value="MTH938-like"/>
    <property type="match status" value="1"/>
</dbReference>
<gene>
    <name evidence="1" type="ORF">SAMN04488079_10282</name>
</gene>
<evidence type="ECO:0000313" key="2">
    <source>
        <dbReference type="Proteomes" id="UP000198924"/>
    </source>
</evidence>
<dbReference type="InterPro" id="IPR007523">
    <property type="entry name" value="NDUFAF3/AAMDC"/>
</dbReference>